<reference evidence="3" key="1">
    <citation type="submission" date="2007-07" db="EMBL/GenBank/DDBJ databases">
        <title>PCAP assembly of the Caenorhabditis remanei genome.</title>
        <authorList>
            <consortium name="The Caenorhabditis remanei Sequencing Consortium"/>
            <person name="Wilson R.K."/>
        </authorList>
    </citation>
    <scope>NUCLEOTIDE SEQUENCE [LARGE SCALE GENOMIC DNA]</scope>
    <source>
        <strain evidence="3">PB4641</strain>
    </source>
</reference>
<evidence type="ECO:0000259" key="2">
    <source>
        <dbReference type="Pfam" id="PF01579"/>
    </source>
</evidence>
<dbReference type="InParanoid" id="E3M201"/>
<gene>
    <name evidence="3" type="ORF">CRE_06655</name>
</gene>
<dbReference type="HOGENOM" id="CLU_754833_0_0_1"/>
<keyword evidence="1" id="KW-0732">Signal</keyword>
<protein>
    <recommendedName>
        <fullName evidence="2">T20D4.11-like domain-containing protein</fullName>
    </recommendedName>
</protein>
<dbReference type="Proteomes" id="UP000008281">
    <property type="component" value="Unassembled WGS sequence"/>
</dbReference>
<name>E3M201_CAERE</name>
<dbReference type="eggNOG" id="ENOG502TJMS">
    <property type="taxonomic scope" value="Eukaryota"/>
</dbReference>
<feature type="domain" description="T20D4.11-like" evidence="2">
    <location>
        <begin position="217"/>
        <end position="345"/>
    </location>
</feature>
<accession>E3M201</accession>
<evidence type="ECO:0000256" key="1">
    <source>
        <dbReference type="SAM" id="SignalP"/>
    </source>
</evidence>
<feature type="signal peptide" evidence="1">
    <location>
        <begin position="1"/>
        <end position="35"/>
    </location>
</feature>
<keyword evidence="4" id="KW-1185">Reference proteome</keyword>
<dbReference type="EMBL" id="DS268421">
    <property type="protein sequence ID" value="EFO88853.1"/>
    <property type="molecule type" value="Genomic_DNA"/>
</dbReference>
<organism evidence="4">
    <name type="scientific">Caenorhabditis remanei</name>
    <name type="common">Caenorhabditis vulgaris</name>
    <dbReference type="NCBI Taxonomy" id="31234"/>
    <lineage>
        <taxon>Eukaryota</taxon>
        <taxon>Metazoa</taxon>
        <taxon>Ecdysozoa</taxon>
        <taxon>Nematoda</taxon>
        <taxon>Chromadorea</taxon>
        <taxon>Rhabditida</taxon>
        <taxon>Rhabditina</taxon>
        <taxon>Rhabditomorpha</taxon>
        <taxon>Rhabditoidea</taxon>
        <taxon>Rhabditidae</taxon>
        <taxon>Peloderinae</taxon>
        <taxon>Caenorhabditis</taxon>
    </lineage>
</organism>
<evidence type="ECO:0000313" key="3">
    <source>
        <dbReference type="EMBL" id="EFO88853.1"/>
    </source>
</evidence>
<dbReference type="Pfam" id="PF01579">
    <property type="entry name" value="DUF19"/>
    <property type="match status" value="2"/>
</dbReference>
<proteinExistence type="predicted"/>
<feature type="domain" description="T20D4.11-like" evidence="2">
    <location>
        <begin position="90"/>
        <end position="202"/>
    </location>
</feature>
<sequence>MSCNNLHQVRTHPAPCQMFLPATLFLLLSLPLTCSIVSNNIYEFLYKPRHHGNCTPFVKEYKNLISSFDGKIVTEKGHLENERLCGVLLVTNIIPCFDWLASNSNFYRVHYTKSIFEGICDNFEIYMTHVLECYENLIYEMYSGAWNCSKKYDFLAKNLTIKRVAFTVGKSCFLQILEKKCRKSAYNTLKQDSSYEKLLNILTMEDTEKNEMRLRFRQAECDAMRRRLAEREAFIKWDTVEIDDPEVLMARGIYENVNNCINSYSHLVEFFQNKMNWFNLHNSHFYKCILKLNKSPVSHERPCLGNHNFTSEKRKEICERYTELRNCTKQILEDSCGEKAVDNYDYSVEV</sequence>
<dbReference type="OMA" id="RAKECES"/>
<feature type="chain" id="PRO_5003175918" description="T20D4.11-like domain-containing protein" evidence="1">
    <location>
        <begin position="36"/>
        <end position="350"/>
    </location>
</feature>
<dbReference type="PANTHER" id="PTHR31897">
    <property type="entry name" value="PROTEIN CBG17011-RELATED"/>
    <property type="match status" value="1"/>
</dbReference>
<dbReference type="InterPro" id="IPR002542">
    <property type="entry name" value="T20D4.11-like_dom"/>
</dbReference>
<dbReference type="PANTHER" id="PTHR31897:SF8">
    <property type="entry name" value="DUF19 DOMAIN-CONTAINING PROTEIN"/>
    <property type="match status" value="1"/>
</dbReference>
<dbReference type="AlphaFoldDB" id="E3M201"/>
<dbReference type="OrthoDB" id="10476770at2759"/>
<evidence type="ECO:0000313" key="4">
    <source>
        <dbReference type="Proteomes" id="UP000008281"/>
    </source>
</evidence>